<comment type="caution">
    <text evidence="19">The sequence shown here is derived from an EMBL/GenBank/DDBJ whole genome shotgun (WGS) entry which is preliminary data.</text>
</comment>
<gene>
    <name evidence="19" type="ORF">H8L32_26305</name>
</gene>
<keyword evidence="20" id="KW-1185">Reference proteome</keyword>
<evidence type="ECO:0000256" key="10">
    <source>
        <dbReference type="ARBA" id="ARBA00022741"/>
    </source>
</evidence>
<dbReference type="Pfam" id="PF02518">
    <property type="entry name" value="HATPase_c"/>
    <property type="match status" value="1"/>
</dbReference>
<feature type="domain" description="PAS" evidence="17">
    <location>
        <begin position="266"/>
        <end position="336"/>
    </location>
</feature>
<dbReference type="Gene3D" id="3.30.450.20">
    <property type="entry name" value="PAS domain"/>
    <property type="match status" value="3"/>
</dbReference>
<dbReference type="InterPro" id="IPR011495">
    <property type="entry name" value="Sig_transdc_His_kin_sub2_dim/P"/>
</dbReference>
<comment type="catalytic activity">
    <reaction evidence="1">
        <text>ATP + protein L-histidine = ADP + protein N-phospho-L-histidine.</text>
        <dbReference type="EC" id="2.7.13.3"/>
    </reaction>
</comment>
<keyword evidence="15" id="KW-0675">Receptor</keyword>
<dbReference type="InterPro" id="IPR001610">
    <property type="entry name" value="PAC"/>
</dbReference>
<evidence type="ECO:0000256" key="11">
    <source>
        <dbReference type="ARBA" id="ARBA00022777"/>
    </source>
</evidence>
<dbReference type="InterPro" id="IPR003594">
    <property type="entry name" value="HATPase_dom"/>
</dbReference>
<reference evidence="19 20" key="1">
    <citation type="submission" date="2020-08" db="EMBL/GenBank/DDBJ databases">
        <title>Novel species isolated from subtropical streams in China.</title>
        <authorList>
            <person name="Lu H."/>
        </authorList>
    </citation>
    <scope>NUCLEOTIDE SEQUENCE [LARGE SCALE GENOMIC DNA]</scope>
    <source>
        <strain evidence="19 20">CY18W</strain>
    </source>
</reference>
<sequence length="609" mass="67953">MHGLQGREMEQLFLLMTDTLPIGVAVLDLDLRLLFINRRHAELNRIPITEQLGHPIRDYLPQVADVVEPKLRFVLETGIPLVRQEIRGDAPGKENGKLFRLASYYPRRDESGNICGILALIQDASIDSFEAQVAEESKQRLLRVLDNLFAFVGLLDLDGTVLECNRAPLEAAGIAIEDVRGKKLWDAYWWSHDAQAGEQLKDAISRCRNGEIVRYDVHAKMIDDSRMWVDFMLAPLRDETGKITHLIPSGIDISKRHDSEAALHQSEDRYRSVIESSDDAIITKSLEGIITGWNPAAERLLGYTSREALGKPITFLFPAPLLSEEQHLLRRIANGERIPPFDTVRIHKDGHLVDVSITISPLRDRNGKVIGACKLAHDIGSKKRQWEALEQALEEKTALLHEVHHRVKNNLQIVSSLLNLQARQASEDVARVLGESQGRIRAMALVHQLLYDSEMMSEIELSEFINRLIALTVASHDTAKLGIKLQYSGPGKPVFMSAHRMIPLGLVINELILNSIKHAFPADWLVGQGPLQACIDIRLQEVSDDKLHLQVADNGRGLATEFNWDAAKGLGTQLIPMFVAQLHGEMTTSSTASGSCFTIALSPKRKGIV</sequence>
<evidence type="ECO:0000256" key="2">
    <source>
        <dbReference type="ARBA" id="ARBA00012438"/>
    </source>
</evidence>
<dbReference type="EMBL" id="JACOGF010000023">
    <property type="protein sequence ID" value="MBC3921004.1"/>
    <property type="molecule type" value="Genomic_DNA"/>
</dbReference>
<dbReference type="Pfam" id="PF08448">
    <property type="entry name" value="PAS_4"/>
    <property type="match status" value="2"/>
</dbReference>
<dbReference type="CDD" id="cd00130">
    <property type="entry name" value="PAS"/>
    <property type="match status" value="3"/>
</dbReference>
<evidence type="ECO:0000256" key="3">
    <source>
        <dbReference type="ARBA" id="ARBA00022543"/>
    </source>
</evidence>
<evidence type="ECO:0000256" key="6">
    <source>
        <dbReference type="ARBA" id="ARBA00022630"/>
    </source>
</evidence>
<dbReference type="InterPro" id="IPR000700">
    <property type="entry name" value="PAS-assoc_C"/>
</dbReference>
<keyword evidence="11" id="KW-0418">Kinase</keyword>
<evidence type="ECO:0000259" key="18">
    <source>
        <dbReference type="PROSITE" id="PS50113"/>
    </source>
</evidence>
<evidence type="ECO:0000256" key="13">
    <source>
        <dbReference type="ARBA" id="ARBA00022991"/>
    </source>
</evidence>
<feature type="domain" description="PAS" evidence="17">
    <location>
        <begin position="137"/>
        <end position="184"/>
    </location>
</feature>
<dbReference type="SUPFAM" id="SSF55785">
    <property type="entry name" value="PYP-like sensor domain (PAS domain)"/>
    <property type="match status" value="3"/>
</dbReference>
<keyword evidence="12" id="KW-0067">ATP-binding</keyword>
<dbReference type="PANTHER" id="PTHR41523:SF8">
    <property type="entry name" value="ETHYLENE RESPONSE SENSOR PROTEIN"/>
    <property type="match status" value="1"/>
</dbReference>
<evidence type="ECO:0000256" key="15">
    <source>
        <dbReference type="ARBA" id="ARBA00023170"/>
    </source>
</evidence>
<evidence type="ECO:0000256" key="8">
    <source>
        <dbReference type="ARBA" id="ARBA00022679"/>
    </source>
</evidence>
<evidence type="ECO:0000313" key="19">
    <source>
        <dbReference type="EMBL" id="MBC3921004.1"/>
    </source>
</evidence>
<dbReference type="InterPro" id="IPR013767">
    <property type="entry name" value="PAS_fold"/>
</dbReference>
<dbReference type="Pfam" id="PF00989">
    <property type="entry name" value="PAS"/>
    <property type="match status" value="1"/>
</dbReference>
<accession>A0ABR6ZYU4</accession>
<keyword evidence="6" id="KW-0285">Flavoprotein</keyword>
<dbReference type="Pfam" id="PF07568">
    <property type="entry name" value="HisKA_2"/>
    <property type="match status" value="1"/>
</dbReference>
<feature type="domain" description="PAC" evidence="18">
    <location>
        <begin position="213"/>
        <end position="265"/>
    </location>
</feature>
<dbReference type="RefSeq" id="WP_186950838.1">
    <property type="nucleotide sequence ID" value="NZ_JACOGF010000023.1"/>
</dbReference>
<keyword evidence="8" id="KW-0808">Transferase</keyword>
<evidence type="ECO:0000259" key="16">
    <source>
        <dbReference type="PROSITE" id="PS50109"/>
    </source>
</evidence>
<dbReference type="InterPro" id="IPR036890">
    <property type="entry name" value="HATPase_C_sf"/>
</dbReference>
<evidence type="ECO:0000256" key="4">
    <source>
        <dbReference type="ARBA" id="ARBA00022553"/>
    </source>
</evidence>
<dbReference type="EC" id="2.7.13.3" evidence="2"/>
<dbReference type="NCBIfam" id="TIGR00229">
    <property type="entry name" value="sensory_box"/>
    <property type="match status" value="2"/>
</dbReference>
<keyword evidence="5" id="KW-0716">Sensory transduction</keyword>
<dbReference type="SMART" id="SM00091">
    <property type="entry name" value="PAS"/>
    <property type="match status" value="3"/>
</dbReference>
<keyword evidence="7" id="KW-0288">FMN</keyword>
<evidence type="ECO:0000256" key="1">
    <source>
        <dbReference type="ARBA" id="ARBA00000085"/>
    </source>
</evidence>
<dbReference type="InterPro" id="IPR035965">
    <property type="entry name" value="PAS-like_dom_sf"/>
</dbReference>
<dbReference type="SMART" id="SM00911">
    <property type="entry name" value="HWE_HK"/>
    <property type="match status" value="1"/>
</dbReference>
<evidence type="ECO:0000256" key="14">
    <source>
        <dbReference type="ARBA" id="ARBA00023026"/>
    </source>
</evidence>
<dbReference type="SUPFAM" id="SSF55874">
    <property type="entry name" value="ATPase domain of HSP90 chaperone/DNA topoisomerase II/histidine kinase"/>
    <property type="match status" value="1"/>
</dbReference>
<protein>
    <recommendedName>
        <fullName evidence="2">histidine kinase</fullName>
        <ecNumber evidence="2">2.7.13.3</ecNumber>
    </recommendedName>
</protein>
<dbReference type="Gene3D" id="3.30.565.10">
    <property type="entry name" value="Histidine kinase-like ATPase, C-terminal domain"/>
    <property type="match status" value="1"/>
</dbReference>
<evidence type="ECO:0000256" key="12">
    <source>
        <dbReference type="ARBA" id="ARBA00022840"/>
    </source>
</evidence>
<evidence type="ECO:0000256" key="7">
    <source>
        <dbReference type="ARBA" id="ARBA00022643"/>
    </source>
</evidence>
<dbReference type="PRINTS" id="PR00344">
    <property type="entry name" value="BCTRLSENSOR"/>
</dbReference>
<keyword evidence="9" id="KW-0677">Repeat</keyword>
<organism evidence="19 20">
    <name type="scientific">Undibacterium hunanense</name>
    <dbReference type="NCBI Taxonomy" id="2762292"/>
    <lineage>
        <taxon>Bacteria</taxon>
        <taxon>Pseudomonadati</taxon>
        <taxon>Pseudomonadota</taxon>
        <taxon>Betaproteobacteria</taxon>
        <taxon>Burkholderiales</taxon>
        <taxon>Oxalobacteraceae</taxon>
        <taxon>Undibacterium</taxon>
    </lineage>
</organism>
<keyword evidence="3" id="KW-0600">Photoreceptor protein</keyword>
<keyword evidence="4" id="KW-0597">Phosphoprotein</keyword>
<dbReference type="SMART" id="SM00086">
    <property type="entry name" value="PAC"/>
    <property type="match status" value="2"/>
</dbReference>
<proteinExistence type="predicted"/>
<dbReference type="InterPro" id="IPR013656">
    <property type="entry name" value="PAS_4"/>
</dbReference>
<dbReference type="Proteomes" id="UP000650424">
    <property type="component" value="Unassembled WGS sequence"/>
</dbReference>
<keyword evidence="10" id="KW-0547">Nucleotide-binding</keyword>
<evidence type="ECO:0000256" key="9">
    <source>
        <dbReference type="ARBA" id="ARBA00022737"/>
    </source>
</evidence>
<dbReference type="PROSITE" id="PS50113">
    <property type="entry name" value="PAC"/>
    <property type="match status" value="2"/>
</dbReference>
<keyword evidence="13" id="KW-0157">Chromophore</keyword>
<keyword evidence="14" id="KW-0843">Virulence</keyword>
<dbReference type="InterPro" id="IPR005467">
    <property type="entry name" value="His_kinase_dom"/>
</dbReference>
<evidence type="ECO:0000313" key="20">
    <source>
        <dbReference type="Proteomes" id="UP000650424"/>
    </source>
</evidence>
<dbReference type="PROSITE" id="PS50112">
    <property type="entry name" value="PAS"/>
    <property type="match status" value="2"/>
</dbReference>
<name>A0ABR6ZYU4_9BURK</name>
<evidence type="ECO:0000259" key="17">
    <source>
        <dbReference type="PROSITE" id="PS50112"/>
    </source>
</evidence>
<evidence type="ECO:0000256" key="5">
    <source>
        <dbReference type="ARBA" id="ARBA00022606"/>
    </source>
</evidence>
<dbReference type="PROSITE" id="PS50109">
    <property type="entry name" value="HIS_KIN"/>
    <property type="match status" value="1"/>
</dbReference>
<dbReference type="PANTHER" id="PTHR41523">
    <property type="entry name" value="TWO-COMPONENT SYSTEM SENSOR PROTEIN"/>
    <property type="match status" value="1"/>
</dbReference>
<feature type="domain" description="PAC" evidence="18">
    <location>
        <begin position="339"/>
        <end position="391"/>
    </location>
</feature>
<dbReference type="InterPro" id="IPR011102">
    <property type="entry name" value="Sig_transdc_His_kinase_HWE"/>
</dbReference>
<dbReference type="InterPro" id="IPR000014">
    <property type="entry name" value="PAS"/>
</dbReference>
<dbReference type="InterPro" id="IPR004358">
    <property type="entry name" value="Sig_transdc_His_kin-like_C"/>
</dbReference>
<feature type="domain" description="Histidine kinase" evidence="16">
    <location>
        <begin position="402"/>
        <end position="605"/>
    </location>
</feature>